<dbReference type="STRING" id="2010991.A0A3M2RSP8"/>
<evidence type="ECO:0000256" key="10">
    <source>
        <dbReference type="ARBA" id="ARBA00023136"/>
    </source>
</evidence>
<dbReference type="PANTHER" id="PTHR47356">
    <property type="entry name" value="FAD-DEPENDENT MONOOXYGENASE ASQG-RELATED"/>
    <property type="match status" value="1"/>
</dbReference>
<evidence type="ECO:0000259" key="12">
    <source>
        <dbReference type="Pfam" id="PF01494"/>
    </source>
</evidence>
<keyword evidence="7" id="KW-1133">Transmembrane helix</keyword>
<dbReference type="Gene3D" id="3.50.50.60">
    <property type="entry name" value="FAD/NAD(P)-binding domain"/>
    <property type="match status" value="1"/>
</dbReference>
<evidence type="ECO:0000256" key="6">
    <source>
        <dbReference type="ARBA" id="ARBA00022827"/>
    </source>
</evidence>
<keyword evidence="5" id="KW-0812">Transmembrane</keyword>
<evidence type="ECO:0000256" key="9">
    <source>
        <dbReference type="ARBA" id="ARBA00023033"/>
    </source>
</evidence>
<feature type="signal peptide" evidence="11">
    <location>
        <begin position="1"/>
        <end position="18"/>
    </location>
</feature>
<dbReference type="SUPFAM" id="SSF51905">
    <property type="entry name" value="FAD/NAD(P)-binding domain"/>
    <property type="match status" value="1"/>
</dbReference>
<gene>
    <name evidence="13" type="ORF">CDV36_012035</name>
</gene>
<keyword evidence="4" id="KW-0285">Flavoprotein</keyword>
<feature type="chain" id="PRO_5018280366" description="FAD-binding domain-containing protein" evidence="11">
    <location>
        <begin position="19"/>
        <end position="605"/>
    </location>
</feature>
<dbReference type="InterPro" id="IPR002938">
    <property type="entry name" value="FAD-bd"/>
</dbReference>
<evidence type="ECO:0000256" key="5">
    <source>
        <dbReference type="ARBA" id="ARBA00022692"/>
    </source>
</evidence>
<feature type="domain" description="FAD-binding" evidence="12">
    <location>
        <begin position="179"/>
        <end position="510"/>
    </location>
</feature>
<dbReference type="GO" id="GO:0071949">
    <property type="term" value="F:FAD binding"/>
    <property type="evidence" value="ECO:0007669"/>
    <property type="project" value="InterPro"/>
</dbReference>
<dbReference type="OrthoDB" id="16820at2759"/>
<name>A0A3M2RSP8_9HYPO</name>
<evidence type="ECO:0000256" key="2">
    <source>
        <dbReference type="ARBA" id="ARBA00004370"/>
    </source>
</evidence>
<dbReference type="GO" id="GO:0016020">
    <property type="term" value="C:membrane"/>
    <property type="evidence" value="ECO:0007669"/>
    <property type="project" value="UniProtKB-SubCell"/>
</dbReference>
<comment type="caution">
    <text evidence="13">The sequence shown here is derived from an EMBL/GenBank/DDBJ whole genome shotgun (WGS) entry which is preliminary data.</text>
</comment>
<reference evidence="13 14" key="1">
    <citation type="submission" date="2017-06" db="EMBL/GenBank/DDBJ databases">
        <title>Comparative genomic analysis of Ambrosia Fusariam Clade fungi.</title>
        <authorList>
            <person name="Stajich J.E."/>
            <person name="Carrillo J."/>
            <person name="Kijimoto T."/>
            <person name="Eskalen A."/>
            <person name="O'Donnell K."/>
            <person name="Kasson M."/>
        </authorList>
    </citation>
    <scope>NUCLEOTIDE SEQUENCE [LARGE SCALE GENOMIC DNA]</scope>
    <source>
        <strain evidence="13">UCR3666</strain>
    </source>
</reference>
<comment type="subcellular location">
    <subcellularLocation>
        <location evidence="2">Membrane</location>
    </subcellularLocation>
</comment>
<dbReference type="InterPro" id="IPR036188">
    <property type="entry name" value="FAD/NAD-bd_sf"/>
</dbReference>
<comment type="similarity">
    <text evidence="3">Belongs to the paxM FAD-dependent monooxygenase family.</text>
</comment>
<proteinExistence type="inferred from homology"/>
<accession>A0A3M2RSP8</accession>
<evidence type="ECO:0000256" key="11">
    <source>
        <dbReference type="SAM" id="SignalP"/>
    </source>
</evidence>
<dbReference type="InterPro" id="IPR050562">
    <property type="entry name" value="FAD_mOase_fung"/>
</dbReference>
<keyword evidence="9" id="KW-0503">Monooxygenase</keyword>
<protein>
    <recommendedName>
        <fullName evidence="12">FAD-binding domain-containing protein</fullName>
    </recommendedName>
</protein>
<evidence type="ECO:0000313" key="13">
    <source>
        <dbReference type="EMBL" id="RMJ08341.1"/>
    </source>
</evidence>
<dbReference type="PANTHER" id="PTHR47356:SF2">
    <property type="entry name" value="FAD-BINDING DOMAIN-CONTAINING PROTEIN-RELATED"/>
    <property type="match status" value="1"/>
</dbReference>
<keyword evidence="8" id="KW-0560">Oxidoreductase</keyword>
<dbReference type="EMBL" id="NKUJ01000292">
    <property type="protein sequence ID" value="RMJ08341.1"/>
    <property type="molecule type" value="Genomic_DNA"/>
</dbReference>
<evidence type="ECO:0000313" key="14">
    <source>
        <dbReference type="Proteomes" id="UP000277212"/>
    </source>
</evidence>
<evidence type="ECO:0000256" key="1">
    <source>
        <dbReference type="ARBA" id="ARBA00001974"/>
    </source>
</evidence>
<keyword evidence="6" id="KW-0274">FAD</keyword>
<dbReference type="Proteomes" id="UP000277212">
    <property type="component" value="Unassembled WGS sequence"/>
</dbReference>
<keyword evidence="10" id="KW-0472">Membrane</keyword>
<evidence type="ECO:0000256" key="4">
    <source>
        <dbReference type="ARBA" id="ARBA00022630"/>
    </source>
</evidence>
<evidence type="ECO:0000256" key="3">
    <source>
        <dbReference type="ARBA" id="ARBA00007992"/>
    </source>
</evidence>
<comment type="cofactor">
    <cofactor evidence="1">
        <name>FAD</name>
        <dbReference type="ChEBI" id="CHEBI:57692"/>
    </cofactor>
</comment>
<evidence type="ECO:0000256" key="8">
    <source>
        <dbReference type="ARBA" id="ARBA00023002"/>
    </source>
</evidence>
<dbReference type="AlphaFoldDB" id="A0A3M2RSP8"/>
<evidence type="ECO:0000256" key="7">
    <source>
        <dbReference type="ARBA" id="ARBA00022989"/>
    </source>
</evidence>
<keyword evidence="11" id="KW-0732">Signal</keyword>
<keyword evidence="14" id="KW-1185">Reference proteome</keyword>
<dbReference type="GO" id="GO:0004497">
    <property type="term" value="F:monooxygenase activity"/>
    <property type="evidence" value="ECO:0007669"/>
    <property type="project" value="UniProtKB-KW"/>
</dbReference>
<dbReference type="PRINTS" id="PR00420">
    <property type="entry name" value="RNGMNOXGNASE"/>
</dbReference>
<organism evidence="13 14">
    <name type="scientific">Fusarium kuroshium</name>
    <dbReference type="NCBI Taxonomy" id="2010991"/>
    <lineage>
        <taxon>Eukaryota</taxon>
        <taxon>Fungi</taxon>
        <taxon>Dikarya</taxon>
        <taxon>Ascomycota</taxon>
        <taxon>Pezizomycotina</taxon>
        <taxon>Sordariomycetes</taxon>
        <taxon>Hypocreomycetidae</taxon>
        <taxon>Hypocreales</taxon>
        <taxon>Nectriaceae</taxon>
        <taxon>Fusarium</taxon>
        <taxon>Fusarium solani species complex</taxon>
    </lineage>
</organism>
<sequence>MKFQAIILFAAGPFMAAAAPTKGMGKLTKIVRPNLTLVEASSHLEKRCAVFQEEEKIWHESGQSRRRIKFWNDGQTDINLMCTIWVREANKSRGILNNPQCWIRDDGTGRVDISTALGPLGDTAFRDAYNRQFKLWRRLLTPMTDVSLGLNSSRSFAYQDNFSSSNDFYGHFGDMSTFKVIIIGAGPVGLVLAHALQASSIDYVIIEQRAQVPPEPAYGLFLWPHILRIFHQLGLLDAVEAIGQPMLHSMHLSAEGEVLRSGQGFEELEMLYGYPMMLFNRGSFAKTLVEALDNWEQHVKTNKRLCNIVPHGDGIKVEFADGSSEKGSMVIGADGIWSTVRDQMMAKAPEGLFDQSSNPFEAPYAGVFGKTNYIQGLVAGSNINVYQQDTHVQVFTSETEAHMIAYRRIPVSRERTHFGQNNAEDATKPWFQVPVAENVTFGDLWESKSAGGSANLDEGVLRWWHWGRMVLVGDAAHKMNPVRGAGACCGIEDAITLVNVLKRVLRSDSNPSETDLRQAFMAYQGARESSARLWMDISRVSIDLSTGPSQPALKATRIADMRTVPLVANGPILDDLFFPEEKRGFIPWRRKPRSQKVTAQVKSQL</sequence>
<dbReference type="Pfam" id="PF01494">
    <property type="entry name" value="FAD_binding_3"/>
    <property type="match status" value="1"/>
</dbReference>